<reference evidence="1" key="1">
    <citation type="submission" date="2023-10" db="EMBL/GenBank/DDBJ databases">
        <title>Supernatant from a Refined Defined Microbial Community Protects Mice from Clostridioides difficile Infection.</title>
        <authorList>
            <person name="Douchant K."/>
            <person name="He S.-M."/>
            <person name="Noordhof C."/>
            <person name="Greenlaw J."/>
            <person name="Schroeter K."/>
            <person name="Vancuren S.J."/>
            <person name="Sjaarda C."/>
            <person name="Allen-Vercoe E."/>
            <person name="Gloor G.B."/>
            <person name="Vanner S.J."/>
            <person name="Petrof E.O."/>
            <person name="Sheth P.M."/>
            <person name="Guzman M."/>
        </authorList>
    </citation>
    <scope>NUCLEOTIDE SEQUENCE</scope>
    <source>
        <strain evidence="1">16-6-I_4_FM</strain>
    </source>
</reference>
<organism evidence="1 2">
    <name type="scientific">Bifidobacterium longum</name>
    <dbReference type="NCBI Taxonomy" id="216816"/>
    <lineage>
        <taxon>Bacteria</taxon>
        <taxon>Bacillati</taxon>
        <taxon>Actinomycetota</taxon>
        <taxon>Actinomycetes</taxon>
        <taxon>Bifidobacteriales</taxon>
        <taxon>Bifidobacteriaceae</taxon>
        <taxon>Bifidobacterium</taxon>
    </lineage>
</organism>
<gene>
    <name evidence="1" type="ORF">SCX10_09780</name>
</gene>
<accession>A0AAW9CIS5</accession>
<dbReference type="Proteomes" id="UP001272183">
    <property type="component" value="Unassembled WGS sequence"/>
</dbReference>
<dbReference type="AlphaFoldDB" id="A0AAW9CIS5"/>
<evidence type="ECO:0000313" key="2">
    <source>
        <dbReference type="Proteomes" id="UP001272183"/>
    </source>
</evidence>
<proteinExistence type="predicted"/>
<comment type="caution">
    <text evidence="1">The sequence shown here is derived from an EMBL/GenBank/DDBJ whole genome shotgun (WGS) entry which is preliminary data.</text>
</comment>
<name>A0AAW9CIS5_BIFLN</name>
<protein>
    <submittedName>
        <fullName evidence="1">Uncharacterized protein</fullName>
    </submittedName>
</protein>
<dbReference type="EMBL" id="JAWUDL010000024">
    <property type="protein sequence ID" value="MDW7547087.1"/>
    <property type="molecule type" value="Genomic_DNA"/>
</dbReference>
<dbReference type="RefSeq" id="WP_318712977.1">
    <property type="nucleotide sequence ID" value="NZ_JAWUDK010000032.1"/>
</dbReference>
<evidence type="ECO:0000313" key="1">
    <source>
        <dbReference type="EMBL" id="MDW7547087.1"/>
    </source>
</evidence>
<sequence>MKTSSAHVRRESVPSRELSTLILHRDTGAADPERPFKSQCSCGRWFTALDWHLHGCWSGCSHVQYDEPPSILHERERFLTYDMLCEALARNGVLAPIRYEYL</sequence>